<organism evidence="1 2">
    <name type="scientific">Dermacentor silvarum</name>
    <name type="common">Tick</name>
    <dbReference type="NCBI Taxonomy" id="543639"/>
    <lineage>
        <taxon>Eukaryota</taxon>
        <taxon>Metazoa</taxon>
        <taxon>Ecdysozoa</taxon>
        <taxon>Arthropoda</taxon>
        <taxon>Chelicerata</taxon>
        <taxon>Arachnida</taxon>
        <taxon>Acari</taxon>
        <taxon>Parasitiformes</taxon>
        <taxon>Ixodida</taxon>
        <taxon>Ixodoidea</taxon>
        <taxon>Ixodidae</taxon>
        <taxon>Rhipicephalinae</taxon>
        <taxon>Dermacentor</taxon>
    </lineage>
</organism>
<sequence>MNSYNPEGVRNKCDHFPKTSEEKAAVKEGFLRRCAIPGVIGCTDGSLIAIIAPKGDSGYPLDPWLLTPVPGHPTMQTAEEKYNRAHATMRSIVERCIGFLMSRFHCLQR</sequence>
<accession>A0ACB8DX33</accession>
<name>A0ACB8DX33_DERSI</name>
<dbReference type="Proteomes" id="UP000821865">
    <property type="component" value="Chromosome 1"/>
</dbReference>
<protein>
    <submittedName>
        <fullName evidence="1">Uncharacterized protein</fullName>
    </submittedName>
</protein>
<gene>
    <name evidence="1" type="ORF">HPB49_007962</name>
</gene>
<dbReference type="EMBL" id="CM023470">
    <property type="protein sequence ID" value="KAH7979065.1"/>
    <property type="molecule type" value="Genomic_DNA"/>
</dbReference>
<reference evidence="1" key="1">
    <citation type="submission" date="2020-05" db="EMBL/GenBank/DDBJ databases">
        <title>Large-scale comparative analyses of tick genomes elucidate their genetic diversity and vector capacities.</title>
        <authorList>
            <person name="Jia N."/>
            <person name="Wang J."/>
            <person name="Shi W."/>
            <person name="Du L."/>
            <person name="Sun Y."/>
            <person name="Zhan W."/>
            <person name="Jiang J."/>
            <person name="Wang Q."/>
            <person name="Zhang B."/>
            <person name="Ji P."/>
            <person name="Sakyi L.B."/>
            <person name="Cui X."/>
            <person name="Yuan T."/>
            <person name="Jiang B."/>
            <person name="Yang W."/>
            <person name="Lam T.T.-Y."/>
            <person name="Chang Q."/>
            <person name="Ding S."/>
            <person name="Wang X."/>
            <person name="Zhu J."/>
            <person name="Ruan X."/>
            <person name="Zhao L."/>
            <person name="Wei J."/>
            <person name="Que T."/>
            <person name="Du C."/>
            <person name="Cheng J."/>
            <person name="Dai P."/>
            <person name="Han X."/>
            <person name="Huang E."/>
            <person name="Gao Y."/>
            <person name="Liu J."/>
            <person name="Shao H."/>
            <person name="Ye R."/>
            <person name="Li L."/>
            <person name="Wei W."/>
            <person name="Wang X."/>
            <person name="Wang C."/>
            <person name="Yang T."/>
            <person name="Huo Q."/>
            <person name="Li W."/>
            <person name="Guo W."/>
            <person name="Chen H."/>
            <person name="Zhou L."/>
            <person name="Ni X."/>
            <person name="Tian J."/>
            <person name="Zhou Y."/>
            <person name="Sheng Y."/>
            <person name="Liu T."/>
            <person name="Pan Y."/>
            <person name="Xia L."/>
            <person name="Li J."/>
            <person name="Zhao F."/>
            <person name="Cao W."/>
        </authorList>
    </citation>
    <scope>NUCLEOTIDE SEQUENCE</scope>
    <source>
        <strain evidence="1">Dsil-2018</strain>
    </source>
</reference>
<comment type="caution">
    <text evidence="1">The sequence shown here is derived from an EMBL/GenBank/DDBJ whole genome shotgun (WGS) entry which is preliminary data.</text>
</comment>
<proteinExistence type="predicted"/>
<evidence type="ECO:0000313" key="2">
    <source>
        <dbReference type="Proteomes" id="UP000821865"/>
    </source>
</evidence>
<evidence type="ECO:0000313" key="1">
    <source>
        <dbReference type="EMBL" id="KAH7979065.1"/>
    </source>
</evidence>
<keyword evidence="2" id="KW-1185">Reference proteome</keyword>